<evidence type="ECO:0000259" key="13">
    <source>
        <dbReference type="Pfam" id="PF03958"/>
    </source>
</evidence>
<dbReference type="Proteomes" id="UP000282597">
    <property type="component" value="Chromosome"/>
</dbReference>
<feature type="domain" description="SPI-1 type 3 secretion system secretin N0" evidence="14">
    <location>
        <begin position="45"/>
        <end position="105"/>
    </location>
</feature>
<dbReference type="InterPro" id="IPR005644">
    <property type="entry name" value="NolW-like"/>
</dbReference>
<evidence type="ECO:0000256" key="2">
    <source>
        <dbReference type="ARBA" id="ARBA00007032"/>
    </source>
</evidence>
<evidence type="ECO:0000256" key="4">
    <source>
        <dbReference type="ARBA" id="ARBA00022729"/>
    </source>
</evidence>
<protein>
    <recommendedName>
        <fullName evidence="10">Type 3 secretion system secretin</fullName>
        <shortName evidence="10">T3SS secretin</shortName>
    </recommendedName>
</protein>
<evidence type="ECO:0000256" key="9">
    <source>
        <dbReference type="ARBA" id="ARBA00023237"/>
    </source>
</evidence>
<evidence type="ECO:0000256" key="3">
    <source>
        <dbReference type="ARBA" id="ARBA00022448"/>
    </source>
</evidence>
<keyword evidence="8 10" id="KW-0472">Membrane</keyword>
<dbReference type="NCBIfam" id="TIGR02516">
    <property type="entry name" value="type_III_yscC"/>
    <property type="match status" value="1"/>
</dbReference>
<evidence type="ECO:0000256" key="1">
    <source>
        <dbReference type="ARBA" id="ARBA00004442"/>
    </source>
</evidence>
<dbReference type="GO" id="GO:0015627">
    <property type="term" value="C:type II protein secretion system complex"/>
    <property type="evidence" value="ECO:0007669"/>
    <property type="project" value="TreeGrafter"/>
</dbReference>
<evidence type="ECO:0000256" key="5">
    <source>
        <dbReference type="ARBA" id="ARBA00022927"/>
    </source>
</evidence>
<gene>
    <name evidence="10" type="primary">sctC</name>
    <name evidence="15" type="ORF">MCB1EB_0610</name>
</gene>
<dbReference type="GO" id="GO:0030257">
    <property type="term" value="C:type III protein secretion system complex"/>
    <property type="evidence" value="ECO:0007669"/>
    <property type="project" value="UniProtKB-UniRule"/>
</dbReference>
<proteinExistence type="inferred from homology"/>
<dbReference type="NCBIfam" id="NF011873">
    <property type="entry name" value="PRK15346.1"/>
    <property type="match status" value="1"/>
</dbReference>
<reference evidence="15 16" key="1">
    <citation type="journal article" date="2018" name="Microbes Environ.">
        <title>Comparative Genomic Insights into Endofungal Lifestyles of Two Bacterial Endosymbionts, Mycoavidus cysteinexigens and Burkholderia rhizoxinica.</title>
        <authorList>
            <person name="Sharmin D."/>
            <person name="Guo Y."/>
            <person name="Nishizawa T."/>
            <person name="Ohshima S."/>
            <person name="Sato Y."/>
            <person name="Takashima Y."/>
            <person name="Narisawa K."/>
            <person name="Ohta H."/>
        </authorList>
    </citation>
    <scope>NUCLEOTIDE SEQUENCE [LARGE SCALE GENOMIC DNA]</scope>
    <source>
        <strain evidence="15 16">B1-EB</strain>
    </source>
</reference>
<keyword evidence="4 10" id="KW-0732">Signal</keyword>
<keyword evidence="16" id="KW-1185">Reference proteome</keyword>
<dbReference type="PANTHER" id="PTHR30332:SF4">
    <property type="entry name" value="TYPE 3 SECRETION SYSTEM SECRETIN"/>
    <property type="match status" value="1"/>
</dbReference>
<accession>A0A2Z6ETP3</accession>
<dbReference type="PRINTS" id="PR01337">
    <property type="entry name" value="TYPE3OMGPROT"/>
</dbReference>
<keyword evidence="6 10" id="KW-0811">Translocation</keyword>
<comment type="subunit">
    <text evidence="10">The core secretion machinery of the T3SS is composed of approximately 20 different proteins, including cytoplasmic components, a base, an export apparatus and a needle. This subunit is part of the base, which anchors the injectisome in the bacterial cell envelope. Forms a stable homooligomeric complex.</text>
</comment>
<dbReference type="Gene3D" id="3.55.50.30">
    <property type="match status" value="1"/>
</dbReference>
<organism evidence="15 16">
    <name type="scientific">Mycoavidus cysteinexigens</name>
    <dbReference type="NCBI Taxonomy" id="1553431"/>
    <lineage>
        <taxon>Bacteria</taxon>
        <taxon>Pseudomonadati</taxon>
        <taxon>Pseudomonadota</taxon>
        <taxon>Betaproteobacteria</taxon>
        <taxon>Burkholderiales</taxon>
        <taxon>Burkholderiaceae</taxon>
        <taxon>Mycoavidus</taxon>
    </lineage>
</organism>
<evidence type="ECO:0000256" key="11">
    <source>
        <dbReference type="RuleBase" id="RU004004"/>
    </source>
</evidence>
<feature type="domain" description="Type II/III secretion system secretin-like" evidence="12">
    <location>
        <begin position="339"/>
        <end position="495"/>
    </location>
</feature>
<comment type="function">
    <text evidence="10">Component of the type III secretion system (T3SS), also called injectisome, which is used to inject bacterial effector proteins into eukaryotic host cells. Forms a ring-shaped multimeric structure with an apparent central pore in the outer membrane.</text>
</comment>
<dbReference type="PROSITE" id="PS00875">
    <property type="entry name" value="T2SP_D"/>
    <property type="match status" value="1"/>
</dbReference>
<feature type="signal peptide" evidence="10">
    <location>
        <begin position="1"/>
        <end position="30"/>
    </location>
</feature>
<dbReference type="InterPro" id="IPR038591">
    <property type="entry name" value="NolW-like_sf"/>
</dbReference>
<dbReference type="InterPro" id="IPR049034">
    <property type="entry name" value="T3S_SPI-1_N0"/>
</dbReference>
<keyword evidence="7" id="KW-0843">Virulence</keyword>
<dbReference type="Pfam" id="PF00263">
    <property type="entry name" value="Secretin"/>
    <property type="match status" value="1"/>
</dbReference>
<dbReference type="InterPro" id="IPR004846">
    <property type="entry name" value="T2SS/T3SS_dom"/>
</dbReference>
<evidence type="ECO:0000256" key="10">
    <source>
        <dbReference type="HAMAP-Rule" id="MF_02219"/>
    </source>
</evidence>
<keyword evidence="3 10" id="KW-0813">Transport</keyword>
<feature type="chain" id="PRO_5041748975" description="Type 3 secretion system secretin" evidence="10">
    <location>
        <begin position="31"/>
        <end position="501"/>
    </location>
</feature>
<sequence length="501" mass="54637" precursor="true">MSPRLSCRLARYAFCALLLGVAADATVALPANGSAPFFLATRGMPLAQVLRELGAYYRVPVIVSSQVDAAFIGSLSDLGPEQVLDRLAQLYQLAWYYDGQTLYVYKAQEINTQLITPAYLSVNTLMSQLLDIGLLDSHQCQVRAVPASNAMEVSGVPVCVERVTQFARRIDEQQLNDEQNREGIQFFPLKYATAVDTQYSYRTQQVQLPGVVSILKQMAQGRALPLTENQGPAPSNDRLTPTFSADERQNAVIVRDRKINLPLYADLIAQLDHRPQLVEISVTIIDVNAQDLSQLGVDWSASARIGGGSVNLNSGGAPASGSFSSVVSNTGNFMMNLNALEQNSKAQILSRPSIVTLNNLQAVLDRNITFYTKVVSEKSAQLDSISTGSLLRVTPRVVGEGAQPEVMLSLSLQDGRQIGNFSKAEPLPQTMNSEITTQTLLKAGQSLLLGGFIQDELSESARKIPLLGDIPVLGKLFSTTQKSQRHTVRLFLIQADPQREN</sequence>
<feature type="domain" description="NolW-like" evidence="13">
    <location>
        <begin position="112"/>
        <end position="174"/>
    </location>
</feature>
<evidence type="ECO:0000259" key="14">
    <source>
        <dbReference type="Pfam" id="PF21304"/>
    </source>
</evidence>
<dbReference type="GO" id="GO:0009279">
    <property type="term" value="C:cell outer membrane"/>
    <property type="evidence" value="ECO:0007669"/>
    <property type="project" value="UniProtKB-SubCell"/>
</dbReference>
<dbReference type="HAMAP" id="MF_02219">
    <property type="entry name" value="Type_III_secretin"/>
    <property type="match status" value="1"/>
</dbReference>
<dbReference type="Pfam" id="PF21304">
    <property type="entry name" value="T3S_SPI-1_N0"/>
    <property type="match status" value="1"/>
</dbReference>
<keyword evidence="5 10" id="KW-0653">Protein transport</keyword>
<evidence type="ECO:0000256" key="7">
    <source>
        <dbReference type="ARBA" id="ARBA00023026"/>
    </source>
</evidence>
<evidence type="ECO:0000259" key="12">
    <source>
        <dbReference type="Pfam" id="PF00263"/>
    </source>
</evidence>
<evidence type="ECO:0000256" key="8">
    <source>
        <dbReference type="ARBA" id="ARBA00023136"/>
    </source>
</evidence>
<evidence type="ECO:0000256" key="6">
    <source>
        <dbReference type="ARBA" id="ARBA00023010"/>
    </source>
</evidence>
<dbReference type="RefSeq" id="WP_045363046.1">
    <property type="nucleotide sequence ID" value="NZ_AP018150.1"/>
</dbReference>
<dbReference type="EMBL" id="AP018150">
    <property type="protein sequence ID" value="BBE08771.1"/>
    <property type="molecule type" value="Genomic_DNA"/>
</dbReference>
<dbReference type="KEGG" id="mcys:MCB1EB_0610"/>
<dbReference type="Pfam" id="PF03958">
    <property type="entry name" value="Secretin_N"/>
    <property type="match status" value="2"/>
</dbReference>
<dbReference type="InterPro" id="IPR003522">
    <property type="entry name" value="T3SS_OM_pore_YscC"/>
</dbReference>
<dbReference type="AlphaFoldDB" id="A0A2Z6ETP3"/>
<feature type="domain" description="NolW-like" evidence="13">
    <location>
        <begin position="185"/>
        <end position="275"/>
    </location>
</feature>
<dbReference type="InterPro" id="IPR050810">
    <property type="entry name" value="Bact_Secretion_Sys_Channel"/>
</dbReference>
<comment type="subcellular location">
    <subcellularLocation>
        <location evidence="1 10 11">Cell outer membrane</location>
    </subcellularLocation>
</comment>
<dbReference type="Gene3D" id="3.30.1370.120">
    <property type="match status" value="2"/>
</dbReference>
<dbReference type="PANTHER" id="PTHR30332">
    <property type="entry name" value="PROBABLE GENERAL SECRETION PATHWAY PROTEIN D"/>
    <property type="match status" value="1"/>
</dbReference>
<dbReference type="InterPro" id="IPR004845">
    <property type="entry name" value="T2SS_GspD_CS"/>
</dbReference>
<dbReference type="GO" id="GO:0030254">
    <property type="term" value="P:protein secretion by the type III secretion system"/>
    <property type="evidence" value="ECO:0007669"/>
    <property type="project" value="UniProtKB-UniRule"/>
</dbReference>
<name>A0A2Z6ETP3_9BURK</name>
<comment type="similarity">
    <text evidence="2 10">Belongs to the bacterial secretin family. T3SS SctC subfamily.</text>
</comment>
<evidence type="ECO:0000313" key="16">
    <source>
        <dbReference type="Proteomes" id="UP000282597"/>
    </source>
</evidence>
<keyword evidence="9 10" id="KW-0998">Cell outer membrane</keyword>
<evidence type="ECO:0000313" key="15">
    <source>
        <dbReference type="EMBL" id="BBE08771.1"/>
    </source>
</evidence>